<dbReference type="SUPFAM" id="SSF47413">
    <property type="entry name" value="lambda repressor-like DNA-binding domains"/>
    <property type="match status" value="1"/>
</dbReference>
<dbReference type="GO" id="GO:0003677">
    <property type="term" value="F:DNA binding"/>
    <property type="evidence" value="ECO:0007669"/>
    <property type="project" value="InterPro"/>
</dbReference>
<organism evidence="2 3">
    <name type="scientific">Palleronia caenipelagi</name>
    <dbReference type="NCBI Taxonomy" id="2489174"/>
    <lineage>
        <taxon>Bacteria</taxon>
        <taxon>Pseudomonadati</taxon>
        <taxon>Pseudomonadota</taxon>
        <taxon>Alphaproteobacteria</taxon>
        <taxon>Rhodobacterales</taxon>
        <taxon>Roseobacteraceae</taxon>
        <taxon>Palleronia</taxon>
    </lineage>
</organism>
<comment type="caution">
    <text evidence="2">The sequence shown here is derived from an EMBL/GenBank/DDBJ whole genome shotgun (WGS) entry which is preliminary data.</text>
</comment>
<dbReference type="Pfam" id="PF01381">
    <property type="entry name" value="HTH_3"/>
    <property type="match status" value="1"/>
</dbReference>
<feature type="domain" description="HTH cro/C1-type" evidence="1">
    <location>
        <begin position="34"/>
        <end position="88"/>
    </location>
</feature>
<dbReference type="CDD" id="cd00093">
    <property type="entry name" value="HTH_XRE"/>
    <property type="match status" value="1"/>
</dbReference>
<evidence type="ECO:0000313" key="3">
    <source>
        <dbReference type="Proteomes" id="UP000318590"/>
    </source>
</evidence>
<dbReference type="Gene3D" id="1.10.260.40">
    <property type="entry name" value="lambda repressor-like DNA-binding domains"/>
    <property type="match status" value="1"/>
</dbReference>
<sequence>MTKATELHKKWLQDETYKAEYDALAEEFSLSSALISARSAANMTQSEVAEKMATSQSYVARLESGAVKPTIDALKRYATATGSRLTISLEHRP</sequence>
<dbReference type="EMBL" id="VFSV01000042">
    <property type="protein sequence ID" value="TRD15462.1"/>
    <property type="molecule type" value="Genomic_DNA"/>
</dbReference>
<dbReference type="SMART" id="SM00530">
    <property type="entry name" value="HTH_XRE"/>
    <property type="match status" value="1"/>
</dbReference>
<dbReference type="PROSITE" id="PS50943">
    <property type="entry name" value="HTH_CROC1"/>
    <property type="match status" value="1"/>
</dbReference>
<dbReference type="OrthoDB" id="9792093at2"/>
<dbReference type="InterPro" id="IPR010982">
    <property type="entry name" value="Lambda_DNA-bd_dom_sf"/>
</dbReference>
<dbReference type="AlphaFoldDB" id="A0A547PMU1"/>
<name>A0A547PMU1_9RHOB</name>
<dbReference type="RefSeq" id="WP_142835830.1">
    <property type="nucleotide sequence ID" value="NZ_VFSV01000042.1"/>
</dbReference>
<protein>
    <submittedName>
        <fullName evidence="2">Helix-turn-helix transcriptional regulator</fullName>
    </submittedName>
</protein>
<keyword evidence="3" id="KW-1185">Reference proteome</keyword>
<evidence type="ECO:0000313" key="2">
    <source>
        <dbReference type="EMBL" id="TRD15462.1"/>
    </source>
</evidence>
<gene>
    <name evidence="2" type="ORF">FEV53_16215</name>
</gene>
<proteinExistence type="predicted"/>
<evidence type="ECO:0000259" key="1">
    <source>
        <dbReference type="PROSITE" id="PS50943"/>
    </source>
</evidence>
<dbReference type="Proteomes" id="UP000318590">
    <property type="component" value="Unassembled WGS sequence"/>
</dbReference>
<reference evidence="2 3" key="1">
    <citation type="submission" date="2019-06" db="EMBL/GenBank/DDBJ databases">
        <title>Paenimaribius caenipelagi gen. nov., sp. nov., isolated from a tidal flat.</title>
        <authorList>
            <person name="Yoon J.-H."/>
        </authorList>
    </citation>
    <scope>NUCLEOTIDE SEQUENCE [LARGE SCALE GENOMIC DNA]</scope>
    <source>
        <strain evidence="2 3">JBTF-M29</strain>
    </source>
</reference>
<dbReference type="InterPro" id="IPR001387">
    <property type="entry name" value="Cro/C1-type_HTH"/>
</dbReference>
<accession>A0A547PMU1</accession>